<dbReference type="GO" id="GO:0006508">
    <property type="term" value="P:proteolysis"/>
    <property type="evidence" value="ECO:0007669"/>
    <property type="project" value="UniProtKB-KW"/>
</dbReference>
<dbReference type="Pfam" id="PF16491">
    <property type="entry name" value="Peptidase_M48_N"/>
    <property type="match status" value="1"/>
</dbReference>
<name>A0A1K2HC75_9NEIS</name>
<keyword evidence="7" id="KW-0812">Transmembrane</keyword>
<evidence type="ECO:0000256" key="3">
    <source>
        <dbReference type="ARBA" id="ARBA00022801"/>
    </source>
</evidence>
<feature type="transmembrane region" description="Helical" evidence="7">
    <location>
        <begin position="70"/>
        <end position="89"/>
    </location>
</feature>
<evidence type="ECO:0000256" key="4">
    <source>
        <dbReference type="ARBA" id="ARBA00022833"/>
    </source>
</evidence>
<feature type="transmembrane region" description="Helical" evidence="7">
    <location>
        <begin position="300"/>
        <end position="319"/>
    </location>
</feature>
<feature type="chain" id="PRO_5012905158" evidence="8">
    <location>
        <begin position="22"/>
        <end position="439"/>
    </location>
</feature>
<keyword evidence="2" id="KW-0479">Metal-binding</keyword>
<keyword evidence="8" id="KW-0732">Signal</keyword>
<evidence type="ECO:0000256" key="6">
    <source>
        <dbReference type="RuleBase" id="RU003983"/>
    </source>
</evidence>
<evidence type="ECO:0000256" key="5">
    <source>
        <dbReference type="ARBA" id="ARBA00023049"/>
    </source>
</evidence>
<evidence type="ECO:0000313" key="11">
    <source>
        <dbReference type="EMBL" id="SFZ74351.1"/>
    </source>
</evidence>
<dbReference type="Pfam" id="PF01435">
    <property type="entry name" value="Peptidase_M48"/>
    <property type="match status" value="1"/>
</dbReference>
<feature type="signal peptide" evidence="8">
    <location>
        <begin position="1"/>
        <end position="21"/>
    </location>
</feature>
<protein>
    <submittedName>
        <fullName evidence="11">STE24 endopeptidase</fullName>
    </submittedName>
</protein>
<comment type="cofactor">
    <cofactor evidence="6">
        <name>Zn(2+)</name>
        <dbReference type="ChEBI" id="CHEBI:29105"/>
    </cofactor>
    <text evidence="6">Binds 1 zinc ion per subunit.</text>
</comment>
<accession>A0A1K2HC75</accession>
<keyword evidence="7" id="KW-0472">Membrane</keyword>
<dbReference type="Gene3D" id="3.30.2010.10">
    <property type="entry name" value="Metalloproteases ('zincins'), catalytic domain"/>
    <property type="match status" value="1"/>
</dbReference>
<feature type="transmembrane region" description="Helical" evidence="7">
    <location>
        <begin position="185"/>
        <end position="208"/>
    </location>
</feature>
<evidence type="ECO:0000256" key="8">
    <source>
        <dbReference type="SAM" id="SignalP"/>
    </source>
</evidence>
<keyword evidence="4 6" id="KW-0862">Zinc</keyword>
<feature type="domain" description="CAAX prenyl protease 1 N-terminal" evidence="10">
    <location>
        <begin position="49"/>
        <end position="214"/>
    </location>
</feature>
<keyword evidence="1 6" id="KW-0645">Protease</keyword>
<comment type="similarity">
    <text evidence="6">Belongs to the peptidase M48 family.</text>
</comment>
<dbReference type="RefSeq" id="WP_084658248.1">
    <property type="nucleotide sequence ID" value="NZ_FPKR01000004.1"/>
</dbReference>
<evidence type="ECO:0000256" key="1">
    <source>
        <dbReference type="ARBA" id="ARBA00022670"/>
    </source>
</evidence>
<evidence type="ECO:0000313" key="12">
    <source>
        <dbReference type="Proteomes" id="UP000186513"/>
    </source>
</evidence>
<feature type="transmembrane region" description="Helical" evidence="7">
    <location>
        <begin position="152"/>
        <end position="178"/>
    </location>
</feature>
<dbReference type="InterPro" id="IPR001915">
    <property type="entry name" value="Peptidase_M48"/>
</dbReference>
<dbReference type="InterPro" id="IPR032456">
    <property type="entry name" value="Peptidase_M48_N"/>
</dbReference>
<reference evidence="11 12" key="1">
    <citation type="submission" date="2016-11" db="EMBL/GenBank/DDBJ databases">
        <authorList>
            <person name="Jaros S."/>
            <person name="Januszkiewicz K."/>
            <person name="Wedrychowicz H."/>
        </authorList>
    </citation>
    <scope>NUCLEOTIDE SEQUENCE [LARGE SCALE GENOMIC DNA]</scope>
    <source>
        <strain evidence="11 12">DSM 18899</strain>
    </source>
</reference>
<dbReference type="STRING" id="1121279.SAMN02745887_01221"/>
<dbReference type="EMBL" id="FPKR01000004">
    <property type="protein sequence ID" value="SFZ74351.1"/>
    <property type="molecule type" value="Genomic_DNA"/>
</dbReference>
<feature type="transmembrane region" description="Helical" evidence="7">
    <location>
        <begin position="340"/>
        <end position="359"/>
    </location>
</feature>
<evidence type="ECO:0000256" key="7">
    <source>
        <dbReference type="SAM" id="Phobius"/>
    </source>
</evidence>
<evidence type="ECO:0000259" key="9">
    <source>
        <dbReference type="Pfam" id="PF01435"/>
    </source>
</evidence>
<feature type="domain" description="Peptidase M48" evidence="9">
    <location>
        <begin position="217"/>
        <end position="423"/>
    </location>
</feature>
<dbReference type="PANTHER" id="PTHR10120">
    <property type="entry name" value="CAAX PRENYL PROTEASE 1"/>
    <property type="match status" value="1"/>
</dbReference>
<dbReference type="GO" id="GO:0004222">
    <property type="term" value="F:metalloendopeptidase activity"/>
    <property type="evidence" value="ECO:0007669"/>
    <property type="project" value="InterPro"/>
</dbReference>
<sequence>MLKHLATLLLLFTLGTSPLQAAEPDTATPSVTPAAQAAPPVLDPKVATQAFMDRLQGEARAKSDSYAEGGYWLLLWNLLYGLLVAWLLLSRQISAHIRDFAERRSQGKHRQVLIYALIYTPLTTLLMLPLSLYEGYFREHQYGLSNLSLAGWLGEFGIALLVNTLLMSVALLGLYALLRRQPRSWWAWGGVGGAGLIALLIMIAPVFISPLFNTYKPLPQGQIRDEILSMARANGIPVDNVYYFDASKQTKRVSANVSGLFGTTRIALNDNLLQRTSLPEIRAVMAHEMGHYVLNHSFKLALYMSLLLMGGLLFIKLSWDWAAERFANRHGVRGISDPAGLPLLVALLSVYLFMATPVFSTIIRSAETEADLFGLNASREPDGFAEAIFKLAEYRKLQPGPVEEFIFFDHPSGYQRIYAAMRWKAEQRATAPAATPSQP</sequence>
<dbReference type="AlphaFoldDB" id="A0A1K2HC75"/>
<keyword evidence="12" id="KW-1185">Reference proteome</keyword>
<proteinExistence type="inferred from homology"/>
<gene>
    <name evidence="11" type="ORF">SAMN02745887_01221</name>
</gene>
<organism evidence="11 12">
    <name type="scientific">Chitinimonas taiwanensis DSM 18899</name>
    <dbReference type="NCBI Taxonomy" id="1121279"/>
    <lineage>
        <taxon>Bacteria</taxon>
        <taxon>Pseudomonadati</taxon>
        <taxon>Pseudomonadota</taxon>
        <taxon>Betaproteobacteria</taxon>
        <taxon>Neisseriales</taxon>
        <taxon>Chitinibacteraceae</taxon>
        <taxon>Chitinimonas</taxon>
    </lineage>
</organism>
<keyword evidence="7" id="KW-1133">Transmembrane helix</keyword>
<evidence type="ECO:0000259" key="10">
    <source>
        <dbReference type="Pfam" id="PF16491"/>
    </source>
</evidence>
<feature type="transmembrane region" description="Helical" evidence="7">
    <location>
        <begin position="112"/>
        <end position="132"/>
    </location>
</feature>
<keyword evidence="3 6" id="KW-0378">Hydrolase</keyword>
<dbReference type="Proteomes" id="UP000186513">
    <property type="component" value="Unassembled WGS sequence"/>
</dbReference>
<keyword evidence="5 6" id="KW-0482">Metalloprotease</keyword>
<dbReference type="GO" id="GO:0046872">
    <property type="term" value="F:metal ion binding"/>
    <property type="evidence" value="ECO:0007669"/>
    <property type="project" value="UniProtKB-KW"/>
</dbReference>
<dbReference type="OrthoDB" id="9781930at2"/>
<evidence type="ECO:0000256" key="2">
    <source>
        <dbReference type="ARBA" id="ARBA00022723"/>
    </source>
</evidence>